<gene>
    <name evidence="6" type="ORF">SLEP1_g33403</name>
</gene>
<accession>A0AAV5KGN8</accession>
<dbReference type="InterPro" id="IPR015300">
    <property type="entry name" value="DNA-bd_pseudobarrel_sf"/>
</dbReference>
<keyword evidence="4" id="KW-0804">Transcription</keyword>
<comment type="caution">
    <text evidence="6">The sequence shown here is derived from an EMBL/GenBank/DDBJ whole genome shotgun (WGS) entry which is preliminary data.</text>
</comment>
<comment type="subcellular location">
    <subcellularLocation>
        <location evidence="1">Nucleus</location>
    </subcellularLocation>
</comment>
<keyword evidence="3" id="KW-0238">DNA-binding</keyword>
<dbReference type="Proteomes" id="UP001054252">
    <property type="component" value="Unassembled WGS sequence"/>
</dbReference>
<dbReference type="SUPFAM" id="SSF101936">
    <property type="entry name" value="DNA-binding pseudobarrel domain"/>
    <property type="match status" value="1"/>
</dbReference>
<dbReference type="GO" id="GO:0003677">
    <property type="term" value="F:DNA binding"/>
    <property type="evidence" value="ECO:0007669"/>
    <property type="project" value="UniProtKB-KW"/>
</dbReference>
<evidence type="ECO:0000256" key="4">
    <source>
        <dbReference type="ARBA" id="ARBA00023163"/>
    </source>
</evidence>
<evidence type="ECO:0000256" key="2">
    <source>
        <dbReference type="ARBA" id="ARBA00023015"/>
    </source>
</evidence>
<protein>
    <recommendedName>
        <fullName evidence="8">TF-B3 domain-containing protein</fullName>
    </recommendedName>
</protein>
<evidence type="ECO:0000256" key="5">
    <source>
        <dbReference type="ARBA" id="ARBA00023242"/>
    </source>
</evidence>
<evidence type="ECO:0008006" key="8">
    <source>
        <dbReference type="Google" id="ProtNLM"/>
    </source>
</evidence>
<organism evidence="6 7">
    <name type="scientific">Rubroshorea leprosula</name>
    <dbReference type="NCBI Taxonomy" id="152421"/>
    <lineage>
        <taxon>Eukaryota</taxon>
        <taxon>Viridiplantae</taxon>
        <taxon>Streptophyta</taxon>
        <taxon>Embryophyta</taxon>
        <taxon>Tracheophyta</taxon>
        <taxon>Spermatophyta</taxon>
        <taxon>Magnoliopsida</taxon>
        <taxon>eudicotyledons</taxon>
        <taxon>Gunneridae</taxon>
        <taxon>Pentapetalae</taxon>
        <taxon>rosids</taxon>
        <taxon>malvids</taxon>
        <taxon>Malvales</taxon>
        <taxon>Dipterocarpaceae</taxon>
        <taxon>Rubroshorea</taxon>
    </lineage>
</organism>
<dbReference type="EMBL" id="BPVZ01000064">
    <property type="protein sequence ID" value="GKV23704.1"/>
    <property type="molecule type" value="Genomic_DNA"/>
</dbReference>
<name>A0AAV5KGN8_9ROSI</name>
<keyword evidence="5" id="KW-0539">Nucleus</keyword>
<reference evidence="6 7" key="1">
    <citation type="journal article" date="2021" name="Commun. Biol.">
        <title>The genome of Shorea leprosula (Dipterocarpaceae) highlights the ecological relevance of drought in aseasonal tropical rainforests.</title>
        <authorList>
            <person name="Ng K.K.S."/>
            <person name="Kobayashi M.J."/>
            <person name="Fawcett J.A."/>
            <person name="Hatakeyama M."/>
            <person name="Paape T."/>
            <person name="Ng C.H."/>
            <person name="Ang C.C."/>
            <person name="Tnah L.H."/>
            <person name="Lee C.T."/>
            <person name="Nishiyama T."/>
            <person name="Sese J."/>
            <person name="O'Brien M.J."/>
            <person name="Copetti D."/>
            <person name="Mohd Noor M.I."/>
            <person name="Ong R.C."/>
            <person name="Putra M."/>
            <person name="Sireger I.Z."/>
            <person name="Indrioko S."/>
            <person name="Kosugi Y."/>
            <person name="Izuno A."/>
            <person name="Isagi Y."/>
            <person name="Lee S.L."/>
            <person name="Shimizu K.K."/>
        </authorList>
    </citation>
    <scope>NUCLEOTIDE SEQUENCE [LARGE SCALE GENOMIC DNA]</scope>
    <source>
        <strain evidence="6">214</strain>
    </source>
</reference>
<proteinExistence type="predicted"/>
<dbReference type="AlphaFoldDB" id="A0AAV5KGN8"/>
<evidence type="ECO:0000313" key="7">
    <source>
        <dbReference type="Proteomes" id="UP001054252"/>
    </source>
</evidence>
<evidence type="ECO:0000256" key="3">
    <source>
        <dbReference type="ARBA" id="ARBA00023125"/>
    </source>
</evidence>
<evidence type="ECO:0000256" key="1">
    <source>
        <dbReference type="ARBA" id="ARBA00004123"/>
    </source>
</evidence>
<keyword evidence="2" id="KW-0805">Transcription regulation</keyword>
<sequence length="93" mass="10554">MGKIFEKTFEQTDIRKLKLPSGTNFNNSSTIEVRDQEENTWSFTCIKSAGQSYLGGKGWESFAEGIEPGNTIEVYEEADPYEPRAPPYKIVVR</sequence>
<keyword evidence="7" id="KW-1185">Reference proteome</keyword>
<dbReference type="GO" id="GO:0005634">
    <property type="term" value="C:nucleus"/>
    <property type="evidence" value="ECO:0007669"/>
    <property type="project" value="UniProtKB-SubCell"/>
</dbReference>
<evidence type="ECO:0000313" key="6">
    <source>
        <dbReference type="EMBL" id="GKV23704.1"/>
    </source>
</evidence>